<gene>
    <name evidence="7" type="ORF">OEV82_05555</name>
</gene>
<evidence type="ECO:0000313" key="7">
    <source>
        <dbReference type="EMBL" id="MCU9593916.1"/>
    </source>
</evidence>
<keyword evidence="5 6" id="KW-0472">Membrane</keyword>
<evidence type="ECO:0000256" key="2">
    <source>
        <dbReference type="ARBA" id="ARBA00009694"/>
    </source>
</evidence>
<feature type="transmembrane region" description="Helical" evidence="6">
    <location>
        <begin position="70"/>
        <end position="90"/>
    </location>
</feature>
<proteinExistence type="inferred from homology"/>
<evidence type="ECO:0000256" key="5">
    <source>
        <dbReference type="ARBA" id="ARBA00023136"/>
    </source>
</evidence>
<evidence type="ECO:0000256" key="3">
    <source>
        <dbReference type="ARBA" id="ARBA00022692"/>
    </source>
</evidence>
<comment type="caution">
    <text evidence="7">The sequence shown here is derived from an EMBL/GenBank/DDBJ whole genome shotgun (WGS) entry which is preliminary data.</text>
</comment>
<feature type="transmembrane region" description="Helical" evidence="6">
    <location>
        <begin position="96"/>
        <end position="117"/>
    </location>
</feature>
<dbReference type="RefSeq" id="WP_173657748.1">
    <property type="nucleotide sequence ID" value="NZ_JAOUSE010000010.1"/>
</dbReference>
<dbReference type="PANTHER" id="PTHR43461:SF1">
    <property type="entry name" value="TRANSMEMBRANE PROTEIN 256"/>
    <property type="match status" value="1"/>
</dbReference>
<organism evidence="7 8">
    <name type="scientific">Pallidibacillus thermolactis</name>
    <dbReference type="NCBI Taxonomy" id="251051"/>
    <lineage>
        <taxon>Bacteria</taxon>
        <taxon>Bacillati</taxon>
        <taxon>Bacillota</taxon>
        <taxon>Bacilli</taxon>
        <taxon>Bacillales</taxon>
        <taxon>Bacillaceae</taxon>
        <taxon>Pallidibacillus</taxon>
    </lineage>
</organism>
<dbReference type="PANTHER" id="PTHR43461">
    <property type="entry name" value="TRANSMEMBRANE PROTEIN 256"/>
    <property type="match status" value="1"/>
</dbReference>
<dbReference type="Proteomes" id="UP001208656">
    <property type="component" value="Unassembled WGS sequence"/>
</dbReference>
<evidence type="ECO:0000256" key="1">
    <source>
        <dbReference type="ARBA" id="ARBA00004141"/>
    </source>
</evidence>
<reference evidence="7 8" key="1">
    <citation type="submission" date="2022-10" db="EMBL/GenBank/DDBJ databases">
        <title>Description of Fervidibacillus gen. nov. in the family Fervidibacillaceae fam. nov. with two species, Fervidibacillus albus sp. nov., and Fervidibacillus halotolerans sp. nov., isolated from tidal flat sediments.</title>
        <authorList>
            <person name="Kwon K.K."/>
            <person name="Yang S.-H."/>
        </authorList>
    </citation>
    <scope>NUCLEOTIDE SEQUENCE [LARGE SCALE GENOMIC DNA]</scope>
    <source>
        <strain evidence="7 8">DSM 23332</strain>
    </source>
</reference>
<dbReference type="EMBL" id="JAOUSE010000010">
    <property type="protein sequence ID" value="MCU9593916.1"/>
    <property type="molecule type" value="Genomic_DNA"/>
</dbReference>
<comment type="similarity">
    <text evidence="2">Belongs to the UPF0382 family.</text>
</comment>
<dbReference type="Pfam" id="PF04241">
    <property type="entry name" value="DUF423"/>
    <property type="match status" value="1"/>
</dbReference>
<feature type="transmembrane region" description="Helical" evidence="6">
    <location>
        <begin position="41"/>
        <end position="58"/>
    </location>
</feature>
<protein>
    <submittedName>
        <fullName evidence="7">DUF423 domain-containing protein</fullName>
    </submittedName>
</protein>
<keyword evidence="8" id="KW-1185">Reference proteome</keyword>
<keyword evidence="3 6" id="KW-0812">Transmembrane</keyword>
<evidence type="ECO:0000256" key="4">
    <source>
        <dbReference type="ARBA" id="ARBA00022989"/>
    </source>
</evidence>
<evidence type="ECO:0000256" key="6">
    <source>
        <dbReference type="SAM" id="Phobius"/>
    </source>
</evidence>
<keyword evidence="4 6" id="KW-1133">Transmembrane helix</keyword>
<comment type="subcellular location">
    <subcellularLocation>
        <location evidence="1">Membrane</location>
        <topology evidence="1">Multi-pass membrane protein</topology>
    </subcellularLocation>
</comment>
<evidence type="ECO:0000313" key="8">
    <source>
        <dbReference type="Proteomes" id="UP001208656"/>
    </source>
</evidence>
<name>A0ABT2WE03_9BACI</name>
<dbReference type="InterPro" id="IPR006696">
    <property type="entry name" value="DUF423"/>
</dbReference>
<accession>A0ABT2WE03</accession>
<sequence>MNIFIFLGALNGFIAVALGAFGSHGLEQILDTASISTWQTGVRYEMFHAVALIVVGILKDKYPDSNLLNGAGWLFLIGIVCFSGSLYIMAPTDINLGLVTPFGGVMFLSAWILLMIASYKLKK</sequence>